<dbReference type="Proteomes" id="UP000663881">
    <property type="component" value="Unassembled WGS sequence"/>
</dbReference>
<feature type="region of interest" description="Disordered" evidence="1">
    <location>
        <begin position="1"/>
        <end position="26"/>
    </location>
</feature>
<proteinExistence type="predicted"/>
<name>A0A820EP64_9BILA</name>
<feature type="non-terminal residue" evidence="2">
    <location>
        <position position="1"/>
    </location>
</feature>
<reference evidence="2" key="1">
    <citation type="submission" date="2021-02" db="EMBL/GenBank/DDBJ databases">
        <authorList>
            <person name="Nowell W R."/>
        </authorList>
    </citation>
    <scope>NUCLEOTIDE SEQUENCE</scope>
</reference>
<evidence type="ECO:0000313" key="3">
    <source>
        <dbReference type="Proteomes" id="UP000663881"/>
    </source>
</evidence>
<evidence type="ECO:0000313" key="2">
    <source>
        <dbReference type="EMBL" id="CAF4249064.1"/>
    </source>
</evidence>
<dbReference type="AlphaFoldDB" id="A0A820EP64"/>
<gene>
    <name evidence="2" type="ORF">OKA104_LOCUS43501</name>
</gene>
<dbReference type="EMBL" id="CAJOAY010012256">
    <property type="protein sequence ID" value="CAF4249064.1"/>
    <property type="molecule type" value="Genomic_DNA"/>
</dbReference>
<sequence>DDQEDQLSQATAENTNQRVSSTVSSSEIAQLTILQEQDSFVNKYGPERMCEGAECDYSLGLPVFNASKRFKKDDEQSITH</sequence>
<protein>
    <submittedName>
        <fullName evidence="2">Uncharacterized protein</fullName>
    </submittedName>
</protein>
<evidence type="ECO:0000256" key="1">
    <source>
        <dbReference type="SAM" id="MobiDB-lite"/>
    </source>
</evidence>
<comment type="caution">
    <text evidence="2">The sequence shown here is derived from an EMBL/GenBank/DDBJ whole genome shotgun (WGS) entry which is preliminary data.</text>
</comment>
<organism evidence="2 3">
    <name type="scientific">Adineta steineri</name>
    <dbReference type="NCBI Taxonomy" id="433720"/>
    <lineage>
        <taxon>Eukaryota</taxon>
        <taxon>Metazoa</taxon>
        <taxon>Spiralia</taxon>
        <taxon>Gnathifera</taxon>
        <taxon>Rotifera</taxon>
        <taxon>Eurotatoria</taxon>
        <taxon>Bdelloidea</taxon>
        <taxon>Adinetida</taxon>
        <taxon>Adinetidae</taxon>
        <taxon>Adineta</taxon>
    </lineage>
</organism>
<accession>A0A820EP64</accession>